<proteinExistence type="predicted"/>
<evidence type="ECO:0000313" key="1">
    <source>
        <dbReference type="EMBL" id="GAI58020.1"/>
    </source>
</evidence>
<dbReference type="EMBL" id="BARV01034265">
    <property type="protein sequence ID" value="GAI58020.1"/>
    <property type="molecule type" value="Genomic_DNA"/>
</dbReference>
<sequence length="243" mass="26004">GGIMTSKGYALARGELVRVLTAYTGITTAPGAVVDERGTTLIDTKLINNPFISPSGIPEKTVLIMSGDARGEDKGAAEFNNDTGTITLQEPGFSAQIKAGTIYRILNISSVEMDVARIEDKIDSLAGGAFWGSYDPRNVEVDNDVDFGIMLYDPSGNVITTGEITPGTYTVRRVRGGVDSEVVGSTASSEAAGRVYMTYNFPSASWNVGDIFYITFSGIKVTLDGVTTEYPNLFIWGRVVREA</sequence>
<accession>X1R4I2</accession>
<reference evidence="1" key="1">
    <citation type="journal article" date="2014" name="Front. Microbiol.">
        <title>High frequency of phylogenetically diverse reductive dehalogenase-homologous genes in deep subseafloor sedimentary metagenomes.</title>
        <authorList>
            <person name="Kawai M."/>
            <person name="Futagami T."/>
            <person name="Toyoda A."/>
            <person name="Takaki Y."/>
            <person name="Nishi S."/>
            <person name="Hori S."/>
            <person name="Arai W."/>
            <person name="Tsubouchi T."/>
            <person name="Morono Y."/>
            <person name="Uchiyama I."/>
            <person name="Ito T."/>
            <person name="Fujiyama A."/>
            <person name="Inagaki F."/>
            <person name="Takami H."/>
        </authorList>
    </citation>
    <scope>NUCLEOTIDE SEQUENCE</scope>
    <source>
        <strain evidence="1">Expedition CK06-06</strain>
    </source>
</reference>
<feature type="non-terminal residue" evidence="1">
    <location>
        <position position="243"/>
    </location>
</feature>
<name>X1R4I2_9ZZZZ</name>
<feature type="non-terminal residue" evidence="1">
    <location>
        <position position="1"/>
    </location>
</feature>
<protein>
    <submittedName>
        <fullName evidence="1">Uncharacterized protein</fullName>
    </submittedName>
</protein>
<dbReference type="AlphaFoldDB" id="X1R4I2"/>
<comment type="caution">
    <text evidence="1">The sequence shown here is derived from an EMBL/GenBank/DDBJ whole genome shotgun (WGS) entry which is preliminary data.</text>
</comment>
<organism evidence="1">
    <name type="scientific">marine sediment metagenome</name>
    <dbReference type="NCBI Taxonomy" id="412755"/>
    <lineage>
        <taxon>unclassified sequences</taxon>
        <taxon>metagenomes</taxon>
        <taxon>ecological metagenomes</taxon>
    </lineage>
</organism>
<gene>
    <name evidence="1" type="ORF">S06H3_53703</name>
</gene>